<evidence type="ECO:0000313" key="2">
    <source>
        <dbReference type="Proteomes" id="UP000886998"/>
    </source>
</evidence>
<keyword evidence="2" id="KW-1185">Reference proteome</keyword>
<comment type="caution">
    <text evidence="1">The sequence shown here is derived from an EMBL/GenBank/DDBJ whole genome shotgun (WGS) entry which is preliminary data.</text>
</comment>
<accession>A0A8X6KIG8</accession>
<reference evidence="1" key="1">
    <citation type="submission" date="2020-08" db="EMBL/GenBank/DDBJ databases">
        <title>Multicomponent nature underlies the extraordinary mechanical properties of spider dragline silk.</title>
        <authorList>
            <person name="Kono N."/>
            <person name="Nakamura H."/>
            <person name="Mori M."/>
            <person name="Yoshida Y."/>
            <person name="Ohtoshi R."/>
            <person name="Malay A.D."/>
            <person name="Moran D.A.P."/>
            <person name="Tomita M."/>
            <person name="Numata K."/>
            <person name="Arakawa K."/>
        </authorList>
    </citation>
    <scope>NUCLEOTIDE SEQUENCE</scope>
</reference>
<sequence length="143" mass="16593">MKPFHYSVGLRVVGHCSDLLNAQKLCENFKRCPSNLRLWSIVMNFGTPKRKIQQSKRPLAPVSAFWSGTENTSSLLKKRSMTVRRSWLPLEGGRGPTMSQFKWENFSDGRENVPRLFFVLRWTFDCWLPRHARVHLVTSGLKS</sequence>
<dbReference type="Proteomes" id="UP000886998">
    <property type="component" value="Unassembled WGS sequence"/>
</dbReference>
<evidence type="ECO:0000313" key="1">
    <source>
        <dbReference type="EMBL" id="GFS51318.1"/>
    </source>
</evidence>
<name>A0A8X6KIG8_9ARAC</name>
<dbReference type="AlphaFoldDB" id="A0A8X6KIG8"/>
<protein>
    <submittedName>
        <fullName evidence="1">Uncharacterized protein</fullName>
    </submittedName>
</protein>
<dbReference type="OrthoDB" id="10480823at2759"/>
<proteinExistence type="predicted"/>
<organism evidence="1 2">
    <name type="scientific">Trichonephila inaurata madagascariensis</name>
    <dbReference type="NCBI Taxonomy" id="2747483"/>
    <lineage>
        <taxon>Eukaryota</taxon>
        <taxon>Metazoa</taxon>
        <taxon>Ecdysozoa</taxon>
        <taxon>Arthropoda</taxon>
        <taxon>Chelicerata</taxon>
        <taxon>Arachnida</taxon>
        <taxon>Araneae</taxon>
        <taxon>Araneomorphae</taxon>
        <taxon>Entelegynae</taxon>
        <taxon>Araneoidea</taxon>
        <taxon>Nephilidae</taxon>
        <taxon>Trichonephila</taxon>
        <taxon>Trichonephila inaurata</taxon>
    </lineage>
</organism>
<gene>
    <name evidence="1" type="ORF">TNIN_365081</name>
</gene>
<dbReference type="EMBL" id="BMAV01026536">
    <property type="protein sequence ID" value="GFS51318.1"/>
    <property type="molecule type" value="Genomic_DNA"/>
</dbReference>